<feature type="compositionally biased region" description="Low complexity" evidence="2">
    <location>
        <begin position="39"/>
        <end position="48"/>
    </location>
</feature>
<keyword evidence="3" id="KW-0732">Signal</keyword>
<keyword evidence="4" id="KW-0808">Transferase</keyword>
<evidence type="ECO:0000313" key="5">
    <source>
        <dbReference type="Proteomes" id="UP000268313"/>
    </source>
</evidence>
<evidence type="ECO:0000256" key="3">
    <source>
        <dbReference type="SAM" id="SignalP"/>
    </source>
</evidence>
<name>A0A3A8JSZ6_9BACT</name>
<keyword evidence="5" id="KW-1185">Reference proteome</keyword>
<dbReference type="GO" id="GO:0016740">
    <property type="term" value="F:transferase activity"/>
    <property type="evidence" value="ECO:0007669"/>
    <property type="project" value="UniProtKB-KW"/>
</dbReference>
<feature type="compositionally biased region" description="Low complexity" evidence="2">
    <location>
        <begin position="245"/>
        <end position="265"/>
    </location>
</feature>
<proteinExistence type="predicted"/>
<dbReference type="RefSeq" id="WP_120605632.1">
    <property type="nucleotide sequence ID" value="NZ_RAWE01000127.1"/>
</dbReference>
<feature type="region of interest" description="Disordered" evidence="2">
    <location>
        <begin position="230"/>
        <end position="265"/>
    </location>
</feature>
<evidence type="ECO:0000313" key="4">
    <source>
        <dbReference type="EMBL" id="RKG98957.1"/>
    </source>
</evidence>
<accession>A0A3A8JSZ6</accession>
<feature type="signal peptide" evidence="3">
    <location>
        <begin position="1"/>
        <end position="24"/>
    </location>
</feature>
<dbReference type="EMBL" id="RAWE01000127">
    <property type="protein sequence ID" value="RKG98957.1"/>
    <property type="molecule type" value="Genomic_DNA"/>
</dbReference>
<dbReference type="OrthoDB" id="5514152at2"/>
<gene>
    <name evidence="4" type="ORF">D7X32_28060</name>
</gene>
<dbReference type="AlphaFoldDB" id="A0A3A8JSZ6"/>
<reference evidence="5" key="1">
    <citation type="submission" date="2018-09" db="EMBL/GenBank/DDBJ databases">
        <authorList>
            <person name="Livingstone P.G."/>
            <person name="Whitworth D.E."/>
        </authorList>
    </citation>
    <scope>NUCLEOTIDE SEQUENCE [LARGE SCALE GENOMIC DNA]</scope>
    <source>
        <strain evidence="5">CA043D</strain>
    </source>
</reference>
<feature type="coiled-coil region" evidence="1">
    <location>
        <begin position="63"/>
        <end position="90"/>
    </location>
</feature>
<protein>
    <submittedName>
        <fullName evidence="4">Dihydrolipoamide acetyltransferase</fullName>
    </submittedName>
</protein>
<evidence type="ECO:0000256" key="2">
    <source>
        <dbReference type="SAM" id="MobiDB-lite"/>
    </source>
</evidence>
<evidence type="ECO:0000256" key="1">
    <source>
        <dbReference type="SAM" id="Coils"/>
    </source>
</evidence>
<sequence>MRVATATLRLLALLSAGLPGSVLAQGASPSPASPPPAAAPAAAVSPAAGTPQPSAPAGEQTADEAFTARVKTLEEQVVDLKEKIYRSKARLLLLQESVMGGELSTGARAVLVHKNEMGNAFQLESVVYALDGAPIFTQVDTQGDLNRHQSLEVFNGRIVPGQHQLAVRLVYRGSGYGVFSYLEGYKFKVQSSYTFNAESGKVTTVNVVGVEKGGLTTDLKDRPAVRYDIEVAKDTRANRPPGPDSATEGASGTPAAPATTSSEPK</sequence>
<comment type="caution">
    <text evidence="4">The sequence shown here is derived from an EMBL/GenBank/DDBJ whole genome shotgun (WGS) entry which is preliminary data.</text>
</comment>
<organism evidence="4 5">
    <name type="scientific">Corallococcus carmarthensis</name>
    <dbReference type="NCBI Taxonomy" id="2316728"/>
    <lineage>
        <taxon>Bacteria</taxon>
        <taxon>Pseudomonadati</taxon>
        <taxon>Myxococcota</taxon>
        <taxon>Myxococcia</taxon>
        <taxon>Myxococcales</taxon>
        <taxon>Cystobacterineae</taxon>
        <taxon>Myxococcaceae</taxon>
        <taxon>Corallococcus</taxon>
    </lineage>
</organism>
<dbReference type="Proteomes" id="UP000268313">
    <property type="component" value="Unassembled WGS sequence"/>
</dbReference>
<feature type="region of interest" description="Disordered" evidence="2">
    <location>
        <begin position="23"/>
        <end position="63"/>
    </location>
</feature>
<feature type="chain" id="PRO_5017256832" evidence="3">
    <location>
        <begin position="25"/>
        <end position="265"/>
    </location>
</feature>
<keyword evidence="1" id="KW-0175">Coiled coil</keyword>